<sequence length="196" mass="22347">MLISKFQAFGAFETAAIPERCSLYHLASVSNHKLASEYSGDVTQSLRREILVRNLLLNLYQQPPLDQFEELLRGNPDFLVDYFIEEEFEEAETEGFGNVAKRIKYAHTEHESNISSRHKDLFIYQEVNPPSTKFTFLFDSQNSTEHWKSPSSRCPTAYSSSKNSTAYSSSKCSAAYSDETFGLKKTMHLMLSLSLD</sequence>
<evidence type="ECO:0000313" key="2">
    <source>
        <dbReference type="EMBL" id="KAK9768498.1"/>
    </source>
</evidence>
<dbReference type="EMBL" id="JASJQH010000016">
    <property type="protein sequence ID" value="KAK9768498.1"/>
    <property type="molecule type" value="Genomic_DNA"/>
</dbReference>
<gene>
    <name evidence="2" type="ORF">K7432_000837</name>
</gene>
<feature type="region of interest" description="Disordered" evidence="1">
    <location>
        <begin position="143"/>
        <end position="167"/>
    </location>
</feature>
<name>A0ABR2X436_9FUNG</name>
<organism evidence="2 3">
    <name type="scientific">Basidiobolus ranarum</name>
    <dbReference type="NCBI Taxonomy" id="34480"/>
    <lineage>
        <taxon>Eukaryota</taxon>
        <taxon>Fungi</taxon>
        <taxon>Fungi incertae sedis</taxon>
        <taxon>Zoopagomycota</taxon>
        <taxon>Entomophthoromycotina</taxon>
        <taxon>Basidiobolomycetes</taxon>
        <taxon>Basidiobolales</taxon>
        <taxon>Basidiobolaceae</taxon>
        <taxon>Basidiobolus</taxon>
    </lineage>
</organism>
<feature type="compositionally biased region" description="Polar residues" evidence="1">
    <location>
        <begin position="143"/>
        <end position="154"/>
    </location>
</feature>
<protein>
    <submittedName>
        <fullName evidence="2">Uncharacterized protein</fullName>
    </submittedName>
</protein>
<reference evidence="2 3" key="1">
    <citation type="submission" date="2023-04" db="EMBL/GenBank/DDBJ databases">
        <title>Genome of Basidiobolus ranarum AG-B5.</title>
        <authorList>
            <person name="Stajich J.E."/>
            <person name="Carter-House D."/>
            <person name="Gryganskyi A."/>
        </authorList>
    </citation>
    <scope>NUCLEOTIDE SEQUENCE [LARGE SCALE GENOMIC DNA]</scope>
    <source>
        <strain evidence="2 3">AG-B5</strain>
    </source>
</reference>
<feature type="compositionally biased region" description="Low complexity" evidence="1">
    <location>
        <begin position="156"/>
        <end position="167"/>
    </location>
</feature>
<comment type="caution">
    <text evidence="2">The sequence shown here is derived from an EMBL/GenBank/DDBJ whole genome shotgun (WGS) entry which is preliminary data.</text>
</comment>
<evidence type="ECO:0000256" key="1">
    <source>
        <dbReference type="SAM" id="MobiDB-lite"/>
    </source>
</evidence>
<proteinExistence type="predicted"/>
<dbReference type="Proteomes" id="UP001479436">
    <property type="component" value="Unassembled WGS sequence"/>
</dbReference>
<accession>A0ABR2X436</accession>
<keyword evidence="3" id="KW-1185">Reference proteome</keyword>
<evidence type="ECO:0000313" key="3">
    <source>
        <dbReference type="Proteomes" id="UP001479436"/>
    </source>
</evidence>